<keyword evidence="6" id="KW-0408">Iron</keyword>
<dbReference type="GO" id="GO:0016887">
    <property type="term" value="F:ATP hydrolysis activity"/>
    <property type="evidence" value="ECO:0007669"/>
    <property type="project" value="InterPro"/>
</dbReference>
<evidence type="ECO:0000256" key="2">
    <source>
        <dbReference type="ARBA" id="ARBA00022475"/>
    </source>
</evidence>
<dbReference type="AlphaFoldDB" id="A0A3B0TZ66"/>
<dbReference type="FunFam" id="3.40.50.300:FF:000425">
    <property type="entry name" value="Probable ABC transporter, ATP-binding subunit"/>
    <property type="match status" value="1"/>
</dbReference>
<dbReference type="Pfam" id="PF00005">
    <property type="entry name" value="ABC_tran"/>
    <property type="match status" value="1"/>
</dbReference>
<dbReference type="EMBL" id="UOEM01000105">
    <property type="protein sequence ID" value="VAW17439.1"/>
    <property type="molecule type" value="Genomic_DNA"/>
</dbReference>
<name>A0A3B0TZ66_9ZZZZ</name>
<keyword evidence="7" id="KW-0406">Ion transport</keyword>
<dbReference type="SUPFAM" id="SSF52540">
    <property type="entry name" value="P-loop containing nucleoside triphosphate hydrolases"/>
    <property type="match status" value="1"/>
</dbReference>
<dbReference type="PANTHER" id="PTHR42781">
    <property type="entry name" value="SPERMIDINE/PUTRESCINE IMPORT ATP-BINDING PROTEIN POTA"/>
    <property type="match status" value="1"/>
</dbReference>
<dbReference type="InterPro" id="IPR017871">
    <property type="entry name" value="ABC_transporter-like_CS"/>
</dbReference>
<keyword evidence="1" id="KW-0813">Transport</keyword>
<dbReference type="InterPro" id="IPR050093">
    <property type="entry name" value="ABC_SmlMolc_Importer"/>
</dbReference>
<evidence type="ECO:0000256" key="7">
    <source>
        <dbReference type="ARBA" id="ARBA00023065"/>
    </source>
</evidence>
<keyword evidence="4" id="KW-0547">Nucleotide-binding</keyword>
<evidence type="ECO:0000259" key="9">
    <source>
        <dbReference type="PROSITE" id="PS50893"/>
    </source>
</evidence>
<evidence type="ECO:0000313" key="10">
    <source>
        <dbReference type="EMBL" id="VAW17439.1"/>
    </source>
</evidence>
<dbReference type="InterPro" id="IPR003593">
    <property type="entry name" value="AAA+_ATPase"/>
</dbReference>
<dbReference type="InterPro" id="IPR003439">
    <property type="entry name" value="ABC_transporter-like_ATP-bd"/>
</dbReference>
<accession>A0A3B0TZ66</accession>
<reference evidence="10" key="1">
    <citation type="submission" date="2018-06" db="EMBL/GenBank/DDBJ databases">
        <authorList>
            <person name="Zhirakovskaya E."/>
        </authorList>
    </citation>
    <scope>NUCLEOTIDE SEQUENCE</scope>
</reference>
<dbReference type="InterPro" id="IPR027417">
    <property type="entry name" value="P-loop_NTPase"/>
</dbReference>
<dbReference type="SUPFAM" id="SSF50331">
    <property type="entry name" value="MOP-like"/>
    <property type="match status" value="1"/>
</dbReference>
<evidence type="ECO:0000256" key="8">
    <source>
        <dbReference type="ARBA" id="ARBA00023136"/>
    </source>
</evidence>
<keyword evidence="5 10" id="KW-0067">ATP-binding</keyword>
<evidence type="ECO:0000256" key="1">
    <source>
        <dbReference type="ARBA" id="ARBA00022448"/>
    </source>
</evidence>
<keyword evidence="3" id="KW-0410">Iron transport</keyword>
<dbReference type="InterPro" id="IPR015853">
    <property type="entry name" value="ABC_transpr_FbpC"/>
</dbReference>
<keyword evidence="8" id="KW-0472">Membrane</keyword>
<dbReference type="GO" id="GO:0005524">
    <property type="term" value="F:ATP binding"/>
    <property type="evidence" value="ECO:0007669"/>
    <property type="project" value="UniProtKB-KW"/>
</dbReference>
<keyword evidence="2" id="KW-1003">Cell membrane</keyword>
<dbReference type="SMART" id="SM00382">
    <property type="entry name" value="AAA"/>
    <property type="match status" value="1"/>
</dbReference>
<evidence type="ECO:0000256" key="4">
    <source>
        <dbReference type="ARBA" id="ARBA00022741"/>
    </source>
</evidence>
<proteinExistence type="predicted"/>
<sequence>MRPDLSPQSPPKTVPRVVFEQITRTFGEVAAVCGVDLELAPRELLCLLGHSGCGKTTLMRIAAGLERQSSGRILINGRDVASPERFEPPEMRGVGFMFQDYALFPHLTILENVAFGLQSHGRGAALQIAGDALAQVGLARLAQVYPHTLSGGEQQRAALARAIAPRPAVVFMDEPFSGLDRGLRESVRDQTLAILAETGASCILVTHDPEEAMMMADRIALMRKGRLVQVGAPNALYFSPADAQVARFFSDMNVFEGQVAGGRVETPVGPVDAGGLGEGEAVQVLVREHGLEIGNEAGIPAQVIAIRFAGEVTRADLVVFGHEHKVRVRLAGDIHLNSGDNVRLAINPSLAFVFPQEILQ</sequence>
<dbReference type="PROSITE" id="PS00211">
    <property type="entry name" value="ABC_TRANSPORTER_1"/>
    <property type="match status" value="1"/>
</dbReference>
<evidence type="ECO:0000256" key="3">
    <source>
        <dbReference type="ARBA" id="ARBA00022496"/>
    </source>
</evidence>
<dbReference type="InterPro" id="IPR008995">
    <property type="entry name" value="Mo/tungstate-bd_C_term_dom"/>
</dbReference>
<feature type="domain" description="ABC transporter" evidence="9">
    <location>
        <begin position="17"/>
        <end position="249"/>
    </location>
</feature>
<dbReference type="CDD" id="cd03259">
    <property type="entry name" value="ABC_Carb_Solutes_like"/>
    <property type="match status" value="1"/>
</dbReference>
<evidence type="ECO:0000256" key="5">
    <source>
        <dbReference type="ARBA" id="ARBA00022840"/>
    </source>
</evidence>
<dbReference type="GO" id="GO:0015408">
    <property type="term" value="F:ABC-type ferric iron transporter activity"/>
    <property type="evidence" value="ECO:0007669"/>
    <property type="project" value="InterPro"/>
</dbReference>
<protein>
    <submittedName>
        <fullName evidence="10">Ferric iron ABC transporter, ATP-binding protein</fullName>
    </submittedName>
</protein>
<dbReference type="GO" id="GO:0016020">
    <property type="term" value="C:membrane"/>
    <property type="evidence" value="ECO:0007669"/>
    <property type="project" value="InterPro"/>
</dbReference>
<dbReference type="Gene3D" id="3.40.50.300">
    <property type="entry name" value="P-loop containing nucleotide triphosphate hydrolases"/>
    <property type="match status" value="1"/>
</dbReference>
<dbReference type="PROSITE" id="PS50893">
    <property type="entry name" value="ABC_TRANSPORTER_2"/>
    <property type="match status" value="1"/>
</dbReference>
<gene>
    <name evidence="10" type="ORF">MNBD_ALPHA09-471</name>
</gene>
<organism evidence="10">
    <name type="scientific">hydrothermal vent metagenome</name>
    <dbReference type="NCBI Taxonomy" id="652676"/>
    <lineage>
        <taxon>unclassified sequences</taxon>
        <taxon>metagenomes</taxon>
        <taxon>ecological metagenomes</taxon>
    </lineage>
</organism>
<evidence type="ECO:0000256" key="6">
    <source>
        <dbReference type="ARBA" id="ARBA00023004"/>
    </source>
</evidence>
<dbReference type="PANTHER" id="PTHR42781:SF4">
    <property type="entry name" value="SPERMIDINE_PUTRESCINE IMPORT ATP-BINDING PROTEIN POTA"/>
    <property type="match status" value="1"/>
</dbReference>